<keyword evidence="4" id="KW-0560">Oxidoreductase</keyword>
<dbReference type="Pfam" id="PF00106">
    <property type="entry name" value="adh_short"/>
    <property type="match status" value="1"/>
</dbReference>
<dbReference type="Gene3D" id="3.40.50.720">
    <property type="entry name" value="NAD(P)-binding Rossmann-like Domain"/>
    <property type="match status" value="1"/>
</dbReference>
<dbReference type="AlphaFoldDB" id="A0A7D4AVX3"/>
<dbReference type="RefSeq" id="WP_173072470.1">
    <property type="nucleotide sequence ID" value="NZ_CP041345.1"/>
</dbReference>
<keyword evidence="6" id="KW-1185">Reference proteome</keyword>
<evidence type="ECO:0000313" key="6">
    <source>
        <dbReference type="Proteomes" id="UP000500961"/>
    </source>
</evidence>
<keyword evidence="3" id="KW-0521">NADP</keyword>
<reference evidence="5 6" key="1">
    <citation type="submission" date="2019-07" db="EMBL/GenBank/DDBJ databases">
        <title>Thalassofilum flectens gen. nov., sp. nov., a novel moderate thermophilic anaerobe from a shallow sea hot spring in Kunashir Island (Russia), representing a new family in the order Bacteroidales, and proposal of Thalassofilacea fam. nov.</title>
        <authorList>
            <person name="Kochetkova T.V."/>
            <person name="Podosokorskaya O.A."/>
            <person name="Novikov A."/>
            <person name="Elcheninov A.G."/>
            <person name="Toshchakov S.V."/>
            <person name="Kublanov I.V."/>
        </authorList>
    </citation>
    <scope>NUCLEOTIDE SEQUENCE [LARGE SCALE GENOMIC DNA]</scope>
    <source>
        <strain evidence="5 6">38-H</strain>
    </source>
</reference>
<dbReference type="EMBL" id="CP041345">
    <property type="protein sequence ID" value="QKG78954.1"/>
    <property type="molecule type" value="Genomic_DNA"/>
</dbReference>
<dbReference type="PRINTS" id="PR00081">
    <property type="entry name" value="GDHRDH"/>
</dbReference>
<evidence type="ECO:0000313" key="5">
    <source>
        <dbReference type="EMBL" id="QKG78954.1"/>
    </source>
</evidence>
<protein>
    <submittedName>
        <fullName evidence="5">SDR family NAD(P)-dependent oxidoreductase</fullName>
    </submittedName>
</protein>
<organism evidence="5 6">
    <name type="scientific">Tenuifilum thalassicum</name>
    <dbReference type="NCBI Taxonomy" id="2590900"/>
    <lineage>
        <taxon>Bacteria</taxon>
        <taxon>Pseudomonadati</taxon>
        <taxon>Bacteroidota</taxon>
        <taxon>Bacteroidia</taxon>
        <taxon>Bacteroidales</taxon>
        <taxon>Tenuifilaceae</taxon>
        <taxon>Tenuifilum</taxon>
    </lineage>
</organism>
<accession>A0A7D4AVX3</accession>
<evidence type="ECO:0000256" key="1">
    <source>
        <dbReference type="ARBA" id="ARBA00004496"/>
    </source>
</evidence>
<proteinExistence type="predicted"/>
<dbReference type="KEGG" id="ttz:FHG85_01280"/>
<dbReference type="SUPFAM" id="SSF51735">
    <property type="entry name" value="NAD(P)-binding Rossmann-fold domains"/>
    <property type="match status" value="1"/>
</dbReference>
<dbReference type="Proteomes" id="UP000500961">
    <property type="component" value="Chromosome"/>
</dbReference>
<keyword evidence="2" id="KW-0963">Cytoplasm</keyword>
<dbReference type="InterPro" id="IPR051721">
    <property type="entry name" value="Biopterin_syn/organic_redct"/>
</dbReference>
<gene>
    <name evidence="5" type="ORF">FHG85_01280</name>
</gene>
<dbReference type="GO" id="GO:0004757">
    <property type="term" value="F:sepiapterin reductase (NADP+) activity"/>
    <property type="evidence" value="ECO:0007669"/>
    <property type="project" value="TreeGrafter"/>
</dbReference>
<dbReference type="GO" id="GO:0005737">
    <property type="term" value="C:cytoplasm"/>
    <property type="evidence" value="ECO:0007669"/>
    <property type="project" value="UniProtKB-SubCell"/>
</dbReference>
<name>A0A7D4AVX3_9BACT</name>
<dbReference type="PANTHER" id="PTHR44085:SF2">
    <property type="entry name" value="SEPIAPTERIN REDUCTASE"/>
    <property type="match status" value="1"/>
</dbReference>
<evidence type="ECO:0000256" key="4">
    <source>
        <dbReference type="ARBA" id="ARBA00023002"/>
    </source>
</evidence>
<dbReference type="InterPro" id="IPR036291">
    <property type="entry name" value="NAD(P)-bd_dom_sf"/>
</dbReference>
<evidence type="ECO:0000256" key="3">
    <source>
        <dbReference type="ARBA" id="ARBA00022857"/>
    </source>
</evidence>
<sequence length="237" mass="26087">MRYFYITGTSSGIGFELANIILKDENSFVVGYARRNNIEHKRYMHIKADFSSSIESRKVEIPFFENAEQVVLTNNAGILGDVNPVGEIDNEVLEATFVVNAITPAILSNRILSIYKGRPVGITIVNISSGAARHAVESWAGYCASKAALDMFSLVLDAEQNSSGNGKVKVLSIAPGVVDTAMQDEVRKVEKSRFPQAERFHKYKREGILSSASDVAKKIVELIDNPPNDPIIDLRLI</sequence>
<dbReference type="GO" id="GO:0006729">
    <property type="term" value="P:tetrahydrobiopterin biosynthetic process"/>
    <property type="evidence" value="ECO:0007669"/>
    <property type="project" value="TreeGrafter"/>
</dbReference>
<dbReference type="InterPro" id="IPR002347">
    <property type="entry name" value="SDR_fam"/>
</dbReference>
<evidence type="ECO:0000256" key="2">
    <source>
        <dbReference type="ARBA" id="ARBA00022490"/>
    </source>
</evidence>
<comment type="subcellular location">
    <subcellularLocation>
        <location evidence="1">Cytoplasm</location>
    </subcellularLocation>
</comment>
<dbReference type="PANTHER" id="PTHR44085">
    <property type="entry name" value="SEPIAPTERIN REDUCTASE"/>
    <property type="match status" value="1"/>
</dbReference>